<evidence type="ECO:0000313" key="2">
    <source>
        <dbReference type="EMBL" id="HGQ35133.1"/>
    </source>
</evidence>
<sequence>MNIVVLVKPTPDITKVKFDIEKGTVDRSSAELEINPFDLYAIEVALRIRDVVKGTVTALSMAPPHGEKALRDAIARGIDKAILLTDRRFAGADTLATSYTLAVAIKKLEKLVGSVDLILCGEKSVDGDTAHVGPEVAEHLGFPHASFVTHIVDVAAERILVESDYGEAYYGLEIDLPAVISVSRPLLFKGSLIEPRPPKLSDVLKARRAKIDFWGADQLSDLADVSRFGLSGSPTRVVKAYYALTTSKNPVILRGGEAVEFLIKVLKEKKVIP</sequence>
<proteinExistence type="predicted"/>
<dbReference type="InterPro" id="IPR012255">
    <property type="entry name" value="ETF_b"/>
</dbReference>
<gene>
    <name evidence="3" type="ORF">ENU08_05650</name>
    <name evidence="2" type="ORF">ENU41_00430</name>
</gene>
<name>A0A7C4NTL4_9CREN</name>
<accession>A0A7C4NTL4</accession>
<comment type="caution">
    <text evidence="3">The sequence shown here is derived from an EMBL/GenBank/DDBJ whole genome shotgun (WGS) entry which is preliminary data.</text>
</comment>
<dbReference type="PIRSF" id="PIRSF000090">
    <property type="entry name" value="Beta-ETF"/>
    <property type="match status" value="1"/>
</dbReference>
<feature type="domain" description="Electron transfer flavoprotein alpha/beta-subunit N-terminal" evidence="1">
    <location>
        <begin position="22"/>
        <end position="223"/>
    </location>
</feature>
<evidence type="ECO:0000313" key="3">
    <source>
        <dbReference type="EMBL" id="HGQ64712.1"/>
    </source>
</evidence>
<protein>
    <submittedName>
        <fullName evidence="3">Electron transfer flavoprotein subunit beta/FixA family protein</fullName>
    </submittedName>
</protein>
<dbReference type="PANTHER" id="PTHR21294">
    <property type="entry name" value="ELECTRON TRANSFER FLAVOPROTEIN BETA-SUBUNIT"/>
    <property type="match status" value="1"/>
</dbReference>
<dbReference type="Gene3D" id="3.40.50.620">
    <property type="entry name" value="HUPs"/>
    <property type="match status" value="1"/>
</dbReference>
<evidence type="ECO:0000259" key="1">
    <source>
        <dbReference type="SMART" id="SM00893"/>
    </source>
</evidence>
<dbReference type="InterPro" id="IPR033948">
    <property type="entry name" value="ETF_beta_N"/>
</dbReference>
<dbReference type="EMBL" id="DTBD01000049">
    <property type="protein sequence ID" value="HGQ64712.1"/>
    <property type="molecule type" value="Genomic_DNA"/>
</dbReference>
<organism evidence="3">
    <name type="scientific">Ignisphaera aggregans</name>
    <dbReference type="NCBI Taxonomy" id="334771"/>
    <lineage>
        <taxon>Archaea</taxon>
        <taxon>Thermoproteota</taxon>
        <taxon>Thermoprotei</taxon>
        <taxon>Desulfurococcales</taxon>
        <taxon>Desulfurococcaceae</taxon>
        <taxon>Ignisphaera</taxon>
    </lineage>
</organism>
<dbReference type="AlphaFoldDB" id="A0A7C4NTL4"/>
<dbReference type="InterPro" id="IPR014729">
    <property type="entry name" value="Rossmann-like_a/b/a_fold"/>
</dbReference>
<dbReference type="SUPFAM" id="SSF52402">
    <property type="entry name" value="Adenine nucleotide alpha hydrolases-like"/>
    <property type="match status" value="1"/>
</dbReference>
<dbReference type="PANTHER" id="PTHR21294:SF17">
    <property type="entry name" value="PROTEIN FIXA"/>
    <property type="match status" value="1"/>
</dbReference>
<dbReference type="CDD" id="cd01714">
    <property type="entry name" value="ETF_beta"/>
    <property type="match status" value="1"/>
</dbReference>
<dbReference type="InterPro" id="IPR014730">
    <property type="entry name" value="ETF_a/b_N"/>
</dbReference>
<reference evidence="3" key="1">
    <citation type="journal article" date="2020" name="mSystems">
        <title>Genome- and Community-Level Interaction Insights into Carbon Utilization and Element Cycling Functions of Hydrothermarchaeota in Hydrothermal Sediment.</title>
        <authorList>
            <person name="Zhou Z."/>
            <person name="Liu Y."/>
            <person name="Xu W."/>
            <person name="Pan J."/>
            <person name="Luo Z.H."/>
            <person name="Li M."/>
        </authorList>
    </citation>
    <scope>NUCLEOTIDE SEQUENCE [LARGE SCALE GENOMIC DNA]</scope>
    <source>
        <strain evidence="3">SpSt-637</strain>
        <strain evidence="2">SpSt-667</strain>
    </source>
</reference>
<dbReference type="Pfam" id="PF01012">
    <property type="entry name" value="ETF"/>
    <property type="match status" value="1"/>
</dbReference>
<dbReference type="GO" id="GO:0009055">
    <property type="term" value="F:electron transfer activity"/>
    <property type="evidence" value="ECO:0007669"/>
    <property type="project" value="InterPro"/>
</dbReference>
<dbReference type="SMART" id="SM00893">
    <property type="entry name" value="ETF"/>
    <property type="match status" value="1"/>
</dbReference>
<dbReference type="EMBL" id="DTCK01000007">
    <property type="protein sequence ID" value="HGQ35133.1"/>
    <property type="molecule type" value="Genomic_DNA"/>
</dbReference>